<evidence type="ECO:0000256" key="9">
    <source>
        <dbReference type="ARBA" id="ARBA00023235"/>
    </source>
</evidence>
<dbReference type="NCBIfam" id="NF002995">
    <property type="entry name" value="PRK03759.1"/>
    <property type="match status" value="1"/>
</dbReference>
<dbReference type="SUPFAM" id="SSF55811">
    <property type="entry name" value="Nudix"/>
    <property type="match status" value="1"/>
</dbReference>
<dbReference type="UniPathway" id="UPA00059">
    <property type="reaction ID" value="UER00104"/>
</dbReference>
<dbReference type="CDD" id="cd02885">
    <property type="entry name" value="NUDIX_IPP_Isomerase"/>
    <property type="match status" value="1"/>
</dbReference>
<feature type="active site" evidence="10">
    <location>
        <position position="66"/>
    </location>
</feature>
<dbReference type="PIRSF" id="PIRSF018427">
    <property type="entry name" value="Isopntndiph_ism"/>
    <property type="match status" value="1"/>
</dbReference>
<evidence type="ECO:0000313" key="13">
    <source>
        <dbReference type="EMBL" id="PJB03519.1"/>
    </source>
</evidence>
<dbReference type="AlphaFoldDB" id="A0A2H9QRR0"/>
<comment type="caution">
    <text evidence="13">The sequence shown here is derived from an EMBL/GenBank/DDBJ whole genome shotgun (WGS) entry which is preliminary data.</text>
</comment>
<dbReference type="GO" id="GO:0005737">
    <property type="term" value="C:cytoplasm"/>
    <property type="evidence" value="ECO:0007669"/>
    <property type="project" value="TreeGrafter"/>
</dbReference>
<dbReference type="InterPro" id="IPR015797">
    <property type="entry name" value="NUDIX_hydrolase-like_dom_sf"/>
</dbReference>
<organism evidence="13 14">
    <name type="scientific">Huberarchaeum crystalense</name>
    <dbReference type="NCBI Taxonomy" id="2014257"/>
    <lineage>
        <taxon>Archaea</taxon>
        <taxon>Candidatus Huberarchaeota</taxon>
        <taxon>Candidatus Huberarchaeia</taxon>
        <taxon>Candidatus Huberarchaeales</taxon>
        <taxon>Candidatus Huberarchaeaceae</taxon>
        <taxon>Candidatus Huberarchaeum</taxon>
    </lineage>
</organism>
<comment type="similarity">
    <text evidence="2">Belongs to the IPP isomerase type 1 family.</text>
</comment>
<dbReference type="PROSITE" id="PS51462">
    <property type="entry name" value="NUDIX"/>
    <property type="match status" value="1"/>
</dbReference>
<evidence type="ECO:0000313" key="12">
    <source>
        <dbReference type="EMBL" id="PIV13900.1"/>
    </source>
</evidence>
<keyword evidence="7" id="KW-0464">Manganese</keyword>
<feature type="active site" evidence="10">
    <location>
        <position position="114"/>
    </location>
</feature>
<keyword evidence="8" id="KW-0414">Isoprene biosynthesis</keyword>
<reference evidence="13" key="1">
    <citation type="submission" date="2017-09" db="EMBL/GenBank/DDBJ databases">
        <title>Depth-based differentiation of microbial function through sediment-hosted aquifers and enrichment of novel symbionts in the deep terrestrial subsurface.</title>
        <authorList>
            <person name="Probst A.J."/>
            <person name="Ladd B."/>
            <person name="Jarett J.K."/>
            <person name="Geller-Mcgrath D.E."/>
            <person name="Sieber C.M."/>
            <person name="Emerson J.B."/>
            <person name="Anantharaman K."/>
            <person name="Thomas B.C."/>
            <person name="Malmstrom R."/>
            <person name="Stieglmeier M."/>
            <person name="Klingl A."/>
            <person name="Woyke T."/>
            <person name="Ryan C.M."/>
            <person name="Banfield J.F."/>
        </authorList>
    </citation>
    <scope>NUCLEOTIDE SEQUENCE [LARGE SCALE GENOMIC DNA]</scope>
    <source>
        <strain evidence="12">CG03_land_8_20_14_0_80_31_114</strain>
        <strain evidence="13">CG_4_9_14_3_um_filter_31_125</strain>
    </source>
</reference>
<evidence type="ECO:0000313" key="15">
    <source>
        <dbReference type="Proteomes" id="UP000230713"/>
    </source>
</evidence>
<dbReference type="EMBL" id="PFUW01000041">
    <property type="protein sequence ID" value="PJB03519.1"/>
    <property type="molecule type" value="Genomic_DNA"/>
</dbReference>
<keyword evidence="6" id="KW-0460">Magnesium</keyword>
<evidence type="ECO:0000313" key="14">
    <source>
        <dbReference type="Proteomes" id="UP000228888"/>
    </source>
</evidence>
<evidence type="ECO:0000256" key="5">
    <source>
        <dbReference type="ARBA" id="ARBA00022723"/>
    </source>
</evidence>
<dbReference type="GO" id="GO:0046872">
    <property type="term" value="F:metal ion binding"/>
    <property type="evidence" value="ECO:0007669"/>
    <property type="project" value="UniProtKB-KW"/>
</dbReference>
<evidence type="ECO:0000256" key="6">
    <source>
        <dbReference type="ARBA" id="ARBA00022842"/>
    </source>
</evidence>
<feature type="domain" description="Nudix hydrolase" evidence="11">
    <location>
        <begin position="29"/>
        <end position="162"/>
    </location>
</feature>
<dbReference type="InterPro" id="IPR056375">
    <property type="entry name" value="Idi_bact"/>
</dbReference>
<name>A0A2H9QRR0_HUBC1</name>
<dbReference type="Gene3D" id="3.90.79.10">
    <property type="entry name" value="Nucleoside Triphosphate Pyrophosphohydrolase"/>
    <property type="match status" value="1"/>
</dbReference>
<evidence type="ECO:0000259" key="11">
    <source>
        <dbReference type="PROSITE" id="PS51462"/>
    </source>
</evidence>
<gene>
    <name evidence="13" type="ORF">CO124_02470</name>
    <name evidence="12" type="ORF">COS45_00370</name>
</gene>
<sequence length="171" mass="20181">MPEMIILVDEKDREIGEIEKIEAHKNGGKLHRAFSIFIFNSSNEIMLQRRALTKHHWAGVWSNTCCSHPLIKEKLENAVHRRLKKEMGFDCILKEAFSLVYKATDKETDLTEWEYDHFFIGVFDGAPKPNPKEVKEWKWIKINELKDDLKKNPKKYTPWFKIGLNKVVENL</sequence>
<keyword evidence="9 13" id="KW-0413">Isomerase</keyword>
<dbReference type="InterPro" id="IPR000086">
    <property type="entry name" value="NUDIX_hydrolase_dom"/>
</dbReference>
<evidence type="ECO:0000256" key="10">
    <source>
        <dbReference type="PIRSR" id="PIRSR018427-1"/>
    </source>
</evidence>
<dbReference type="GO" id="GO:0009240">
    <property type="term" value="P:isopentenyl diphosphate biosynthetic process"/>
    <property type="evidence" value="ECO:0007669"/>
    <property type="project" value="TreeGrafter"/>
</dbReference>
<accession>A0A2H9M3L9</accession>
<evidence type="ECO:0000256" key="2">
    <source>
        <dbReference type="ARBA" id="ARBA00007579"/>
    </source>
</evidence>
<evidence type="ECO:0000256" key="1">
    <source>
        <dbReference type="ARBA" id="ARBA00004826"/>
    </source>
</evidence>
<accession>A0A2H9QRR0</accession>
<keyword evidence="4" id="KW-0963">Cytoplasm</keyword>
<protein>
    <recommendedName>
        <fullName evidence="3">isopentenyl-diphosphate Delta-isomerase</fullName>
        <ecNumber evidence="3">5.3.3.2</ecNumber>
    </recommendedName>
</protein>
<dbReference type="GO" id="GO:0004452">
    <property type="term" value="F:isopentenyl-diphosphate delta-isomerase activity"/>
    <property type="evidence" value="ECO:0007669"/>
    <property type="project" value="UniProtKB-EC"/>
</dbReference>
<comment type="pathway">
    <text evidence="1">Isoprenoid biosynthesis; dimethylallyl diphosphate biosynthesis; dimethylallyl diphosphate from isopentenyl diphosphate: step 1/1.</text>
</comment>
<dbReference type="EC" id="5.3.3.2" evidence="3"/>
<reference evidence="14 15" key="2">
    <citation type="submission" date="2017-09" db="EMBL/GenBank/DDBJ databases">
        <title>Depth-based differentiation of microbial function through sediment-hosted aquifers and enrichment of novel symbionts in the deep terrestrial subsurface.</title>
        <authorList>
            <person name="Probst A.J."/>
            <person name="Ladd B."/>
            <person name="Jarett J.K."/>
            <person name="Geller-Mcgrath D.E."/>
            <person name="Sieber C.M.K."/>
            <person name="Emerson J.B."/>
            <person name="Anantharaman K."/>
            <person name="Thomas B.C."/>
            <person name="Malmstrom R."/>
            <person name="Stieglmeier M."/>
            <person name="Klingl A."/>
            <person name="Woyke T."/>
            <person name="Ryan C.M."/>
            <person name="Banfield J.F."/>
        </authorList>
    </citation>
    <scope>NUCLEOTIDE SEQUENCE [LARGE SCALE GENOMIC DNA]</scope>
</reference>
<dbReference type="PANTHER" id="PTHR10885">
    <property type="entry name" value="ISOPENTENYL-DIPHOSPHATE DELTA-ISOMERASE"/>
    <property type="match status" value="1"/>
</dbReference>
<dbReference type="EMBL" id="PEUT01000007">
    <property type="protein sequence ID" value="PIV13900.1"/>
    <property type="molecule type" value="Genomic_DNA"/>
</dbReference>
<dbReference type="Proteomes" id="UP000228888">
    <property type="component" value="Unassembled WGS sequence"/>
</dbReference>
<evidence type="ECO:0000256" key="4">
    <source>
        <dbReference type="ARBA" id="ARBA00022490"/>
    </source>
</evidence>
<dbReference type="NCBIfam" id="TIGR02150">
    <property type="entry name" value="IPP_isom_1"/>
    <property type="match status" value="1"/>
</dbReference>
<keyword evidence="5" id="KW-0479">Metal-binding</keyword>
<proteinExistence type="inferred from homology"/>
<evidence type="ECO:0000256" key="8">
    <source>
        <dbReference type="ARBA" id="ARBA00023229"/>
    </source>
</evidence>
<dbReference type="InterPro" id="IPR011876">
    <property type="entry name" value="IsopentenylPP_isomerase_typ1"/>
</dbReference>
<dbReference type="Proteomes" id="UP000230713">
    <property type="component" value="Unassembled WGS sequence"/>
</dbReference>
<dbReference type="PANTHER" id="PTHR10885:SF0">
    <property type="entry name" value="ISOPENTENYL-DIPHOSPHATE DELTA-ISOMERASE"/>
    <property type="match status" value="1"/>
</dbReference>
<dbReference type="Pfam" id="PF00293">
    <property type="entry name" value="NUDIX"/>
    <property type="match status" value="1"/>
</dbReference>
<dbReference type="HAMAP" id="MF_00202">
    <property type="entry name" value="Idi"/>
    <property type="match status" value="1"/>
</dbReference>
<evidence type="ECO:0000256" key="7">
    <source>
        <dbReference type="ARBA" id="ARBA00023211"/>
    </source>
</evidence>
<evidence type="ECO:0000256" key="3">
    <source>
        <dbReference type="ARBA" id="ARBA00012057"/>
    </source>
</evidence>
<dbReference type="GO" id="GO:0050992">
    <property type="term" value="P:dimethylallyl diphosphate biosynthetic process"/>
    <property type="evidence" value="ECO:0007669"/>
    <property type="project" value="UniProtKB-UniPathway"/>
</dbReference>